<dbReference type="PANTHER" id="PTHR23502">
    <property type="entry name" value="MAJOR FACILITATOR SUPERFAMILY"/>
    <property type="match status" value="1"/>
</dbReference>
<keyword evidence="3 6" id="KW-1133">Transmembrane helix</keyword>
<evidence type="ECO:0000256" key="4">
    <source>
        <dbReference type="ARBA" id="ARBA00023136"/>
    </source>
</evidence>
<feature type="region of interest" description="Disordered" evidence="5">
    <location>
        <begin position="1"/>
        <end position="36"/>
    </location>
</feature>
<feature type="transmembrane region" description="Helical" evidence="6">
    <location>
        <begin position="384"/>
        <end position="404"/>
    </location>
</feature>
<comment type="subcellular location">
    <subcellularLocation>
        <location evidence="1">Membrane</location>
        <topology evidence="1">Multi-pass membrane protein</topology>
    </subcellularLocation>
</comment>
<evidence type="ECO:0000256" key="6">
    <source>
        <dbReference type="SAM" id="Phobius"/>
    </source>
</evidence>
<protein>
    <recommendedName>
        <fullName evidence="7">Major facilitator superfamily (MFS) profile domain-containing protein</fullName>
    </recommendedName>
</protein>
<accession>A0AAW0FN57</accession>
<feature type="transmembrane region" description="Helical" evidence="6">
    <location>
        <begin position="139"/>
        <end position="158"/>
    </location>
</feature>
<keyword evidence="9" id="KW-1185">Reference proteome</keyword>
<dbReference type="AlphaFoldDB" id="A0AAW0FN57"/>
<proteinExistence type="predicted"/>
<keyword evidence="2 6" id="KW-0812">Transmembrane</keyword>
<feature type="transmembrane region" description="Helical" evidence="6">
    <location>
        <begin position="296"/>
        <end position="323"/>
    </location>
</feature>
<dbReference type="Proteomes" id="UP001385951">
    <property type="component" value="Unassembled WGS sequence"/>
</dbReference>
<dbReference type="EMBL" id="JASBNA010000040">
    <property type="protein sequence ID" value="KAK7681592.1"/>
    <property type="molecule type" value="Genomic_DNA"/>
</dbReference>
<dbReference type="Gene3D" id="1.20.1250.20">
    <property type="entry name" value="MFS general substrate transporter like domains"/>
    <property type="match status" value="1"/>
</dbReference>
<feature type="transmembrane region" description="Helical" evidence="6">
    <location>
        <begin position="197"/>
        <end position="219"/>
    </location>
</feature>
<evidence type="ECO:0000313" key="8">
    <source>
        <dbReference type="EMBL" id="KAK7681592.1"/>
    </source>
</evidence>
<evidence type="ECO:0000259" key="7">
    <source>
        <dbReference type="PROSITE" id="PS50850"/>
    </source>
</evidence>
<dbReference type="GO" id="GO:0022857">
    <property type="term" value="F:transmembrane transporter activity"/>
    <property type="evidence" value="ECO:0007669"/>
    <property type="project" value="InterPro"/>
</dbReference>
<feature type="transmembrane region" description="Helical" evidence="6">
    <location>
        <begin position="478"/>
        <end position="497"/>
    </location>
</feature>
<feature type="transmembrane region" description="Helical" evidence="6">
    <location>
        <begin position="164"/>
        <end position="185"/>
    </location>
</feature>
<dbReference type="PANTHER" id="PTHR23502:SF173">
    <property type="entry name" value="MFS-MULTIDRUG-RESISTANCE TRANSPORTER-RELATED"/>
    <property type="match status" value="1"/>
</dbReference>
<dbReference type="Pfam" id="PF07690">
    <property type="entry name" value="MFS_1"/>
    <property type="match status" value="1"/>
</dbReference>
<evidence type="ECO:0000256" key="5">
    <source>
        <dbReference type="SAM" id="MobiDB-lite"/>
    </source>
</evidence>
<gene>
    <name evidence="8" type="ORF">QCA50_015325</name>
</gene>
<dbReference type="InterPro" id="IPR020846">
    <property type="entry name" value="MFS_dom"/>
</dbReference>
<feature type="transmembrane region" description="Helical" evidence="6">
    <location>
        <begin position="110"/>
        <end position="127"/>
    </location>
</feature>
<evidence type="ECO:0000256" key="3">
    <source>
        <dbReference type="ARBA" id="ARBA00022989"/>
    </source>
</evidence>
<name>A0AAW0FN57_9APHY</name>
<feature type="domain" description="Major facilitator superfamily (MFS) profile" evidence="7">
    <location>
        <begin position="72"/>
        <end position="502"/>
    </location>
</feature>
<evidence type="ECO:0000313" key="9">
    <source>
        <dbReference type="Proteomes" id="UP001385951"/>
    </source>
</evidence>
<evidence type="ECO:0000256" key="2">
    <source>
        <dbReference type="ARBA" id="ARBA00022692"/>
    </source>
</evidence>
<keyword evidence="4 6" id="KW-0472">Membrane</keyword>
<feature type="transmembrane region" description="Helical" evidence="6">
    <location>
        <begin position="71"/>
        <end position="90"/>
    </location>
</feature>
<feature type="transmembrane region" description="Helical" evidence="6">
    <location>
        <begin position="440"/>
        <end position="466"/>
    </location>
</feature>
<dbReference type="GO" id="GO:0005886">
    <property type="term" value="C:plasma membrane"/>
    <property type="evidence" value="ECO:0007669"/>
    <property type="project" value="TreeGrafter"/>
</dbReference>
<feature type="transmembrane region" description="Helical" evidence="6">
    <location>
        <begin position="343"/>
        <end position="363"/>
    </location>
</feature>
<reference evidence="8 9" key="1">
    <citation type="submission" date="2022-09" db="EMBL/GenBank/DDBJ databases">
        <authorList>
            <person name="Palmer J.M."/>
        </authorList>
    </citation>
    <scope>NUCLEOTIDE SEQUENCE [LARGE SCALE GENOMIC DNA]</scope>
    <source>
        <strain evidence="8 9">DSM 7382</strain>
    </source>
</reference>
<feature type="compositionally biased region" description="Basic and acidic residues" evidence="5">
    <location>
        <begin position="15"/>
        <end position="36"/>
    </location>
</feature>
<dbReference type="CDD" id="cd17323">
    <property type="entry name" value="MFS_Tpo1_MDR_like"/>
    <property type="match status" value="1"/>
</dbReference>
<feature type="transmembrane region" description="Helical" evidence="6">
    <location>
        <begin position="225"/>
        <end position="247"/>
    </location>
</feature>
<dbReference type="InterPro" id="IPR011701">
    <property type="entry name" value="MFS"/>
</dbReference>
<comment type="caution">
    <text evidence="8">The sequence shown here is derived from an EMBL/GenBank/DDBJ whole genome shotgun (WGS) entry which is preliminary data.</text>
</comment>
<dbReference type="SUPFAM" id="SSF103473">
    <property type="entry name" value="MFS general substrate transporter"/>
    <property type="match status" value="1"/>
</dbReference>
<dbReference type="FunFam" id="1.20.1250.20:FF:000011">
    <property type="entry name" value="MFS multidrug transporter, putative"/>
    <property type="match status" value="1"/>
</dbReference>
<evidence type="ECO:0000256" key="1">
    <source>
        <dbReference type="ARBA" id="ARBA00004141"/>
    </source>
</evidence>
<dbReference type="PROSITE" id="PS50850">
    <property type="entry name" value="MFS"/>
    <property type="match status" value="1"/>
</dbReference>
<feature type="transmembrane region" description="Helical" evidence="6">
    <location>
        <begin position="410"/>
        <end position="433"/>
    </location>
</feature>
<sequence>MQHQDLEVGVPVFRSQEKKQEARPRSIDDGDTKESLNLVKEESISEPDQYLVVFEKDDPADPLNWSFMKKFIVTGVAILLIFNSTVASSIPSGVIGQLQAHFGLSSEVSALAIALFVLGFLIGPILWGPLSEHYGRRPISLIPLTLFVGTQIGCALSPNTAAFLIFRLLGGIFAASPLSNSGAVMSDVVTPAMRGQVMAVFTVCPFAGPAVAPIISGWMDVAGVNWVWVFWFQTIFAGFCLFLTVVAQPETYAPLLLAHKAERMRKETGDDRWWAPLEKQQLSFLNRVKAILGRPFVLLATEPMLTAITFYMSFIYGVVYLLFEAYPIVFTVGHNFNNLVSGLMFVPIPVGGVAACVFYIVYIDPIYQVAIREHHPNLPPPEHRLHAGFYGAIMLPISFLWFAWTSFPSISYWAPMMAGFPLGMGVVLLYLGLFSYLIDVYLASAASALASTIIVRSLFGAVFPLFANQMFEKLNARWAGTLLGLVAVVMAPIPFILHRFGPALRARSKANRH</sequence>
<dbReference type="InterPro" id="IPR036259">
    <property type="entry name" value="MFS_trans_sf"/>
</dbReference>
<organism evidence="8 9">
    <name type="scientific">Cerrena zonata</name>
    <dbReference type="NCBI Taxonomy" id="2478898"/>
    <lineage>
        <taxon>Eukaryota</taxon>
        <taxon>Fungi</taxon>
        <taxon>Dikarya</taxon>
        <taxon>Basidiomycota</taxon>
        <taxon>Agaricomycotina</taxon>
        <taxon>Agaricomycetes</taxon>
        <taxon>Polyporales</taxon>
        <taxon>Cerrenaceae</taxon>
        <taxon>Cerrena</taxon>
    </lineage>
</organism>